<dbReference type="InterPro" id="IPR006607">
    <property type="entry name" value="DM15"/>
</dbReference>
<feature type="compositionally biased region" description="Basic and acidic residues" evidence="4">
    <location>
        <begin position="136"/>
        <end position="146"/>
    </location>
</feature>
<feature type="compositionally biased region" description="Low complexity" evidence="4">
    <location>
        <begin position="1862"/>
        <end position="1887"/>
    </location>
</feature>
<feature type="region of interest" description="Disordered" evidence="4">
    <location>
        <begin position="427"/>
        <end position="464"/>
    </location>
</feature>
<feature type="compositionally biased region" description="Polar residues" evidence="4">
    <location>
        <begin position="276"/>
        <end position="291"/>
    </location>
</feature>
<feature type="region of interest" description="Disordered" evidence="4">
    <location>
        <begin position="502"/>
        <end position="549"/>
    </location>
</feature>
<feature type="region of interest" description="Disordered" evidence="4">
    <location>
        <begin position="1444"/>
        <end position="1474"/>
    </location>
</feature>
<feature type="region of interest" description="Disordered" evidence="4">
    <location>
        <begin position="574"/>
        <end position="746"/>
    </location>
</feature>
<dbReference type="SMR" id="B4JTL3"/>
<keyword evidence="1 3" id="KW-0694">RNA-binding</keyword>
<feature type="region of interest" description="Disordered" evidence="4">
    <location>
        <begin position="274"/>
        <end position="386"/>
    </location>
</feature>
<feature type="compositionally biased region" description="Low complexity" evidence="4">
    <location>
        <begin position="502"/>
        <end position="529"/>
    </location>
</feature>
<gene>
    <name evidence="6" type="primary">Dgri\GH13999</name>
    <name evidence="6" type="ORF">Dgri_GH13999</name>
</gene>
<feature type="compositionally biased region" description="Low complexity" evidence="4">
    <location>
        <begin position="1231"/>
        <end position="1243"/>
    </location>
</feature>
<feature type="compositionally biased region" description="Low complexity" evidence="4">
    <location>
        <begin position="1736"/>
        <end position="1750"/>
    </location>
</feature>
<dbReference type="InterPro" id="IPR006630">
    <property type="entry name" value="La_HTH"/>
</dbReference>
<dbReference type="FunFam" id="1.10.10.10:FF:000131">
    <property type="entry name" value="la-related protein 1B isoform X2"/>
    <property type="match status" value="1"/>
</dbReference>
<dbReference type="SMART" id="SM00684">
    <property type="entry name" value="DM15"/>
    <property type="match status" value="3"/>
</dbReference>
<dbReference type="GO" id="GO:0048255">
    <property type="term" value="P:mRNA stabilization"/>
    <property type="evidence" value="ECO:0007669"/>
    <property type="project" value="InterPro"/>
</dbReference>
<evidence type="ECO:0000313" key="6">
    <source>
        <dbReference type="EMBL" id="EDV91442.1"/>
    </source>
</evidence>
<feature type="compositionally biased region" description="Gly residues" evidence="4">
    <location>
        <begin position="692"/>
        <end position="716"/>
    </location>
</feature>
<dbReference type="InParanoid" id="B4JTL3"/>
<dbReference type="eggNOG" id="KOG2590">
    <property type="taxonomic scope" value="Eukaryota"/>
</dbReference>
<feature type="compositionally biased region" description="Low complexity" evidence="4">
    <location>
        <begin position="1492"/>
        <end position="1510"/>
    </location>
</feature>
<dbReference type="Pfam" id="PF21071">
    <property type="entry name" value="LARP1_HEAT"/>
    <property type="match status" value="1"/>
</dbReference>
<dbReference type="Pfam" id="PF05383">
    <property type="entry name" value="La"/>
    <property type="match status" value="1"/>
</dbReference>
<feature type="region of interest" description="Disordered" evidence="4">
    <location>
        <begin position="1231"/>
        <end position="1274"/>
    </location>
</feature>
<dbReference type="OrthoDB" id="340227at2759"/>
<dbReference type="InterPro" id="IPR036390">
    <property type="entry name" value="WH_DNA-bd_sf"/>
</dbReference>
<dbReference type="InterPro" id="IPR036388">
    <property type="entry name" value="WH-like_DNA-bd_sf"/>
</dbReference>
<dbReference type="GO" id="GO:0000339">
    <property type="term" value="F:RNA cap binding"/>
    <property type="evidence" value="ECO:0007669"/>
    <property type="project" value="InterPro"/>
</dbReference>
<name>B4JTL3_DROGR</name>
<feature type="region of interest" description="Disordered" evidence="4">
    <location>
        <begin position="52"/>
        <end position="260"/>
    </location>
</feature>
<dbReference type="SMART" id="SM00715">
    <property type="entry name" value="LA"/>
    <property type="match status" value="1"/>
</dbReference>
<dbReference type="PROSITE" id="PS50961">
    <property type="entry name" value="HTH_LA"/>
    <property type="match status" value="1"/>
</dbReference>
<feature type="compositionally biased region" description="Polar residues" evidence="4">
    <location>
        <begin position="208"/>
        <end position="223"/>
    </location>
</feature>
<feature type="compositionally biased region" description="Polar residues" evidence="4">
    <location>
        <begin position="61"/>
        <end position="71"/>
    </location>
</feature>
<feature type="compositionally biased region" description="Low complexity" evidence="4">
    <location>
        <begin position="1258"/>
        <end position="1271"/>
    </location>
</feature>
<evidence type="ECO:0000256" key="3">
    <source>
        <dbReference type="PROSITE-ProRule" id="PRU00332"/>
    </source>
</evidence>
<accession>B4JTL3</accession>
<sequence>MSSSSSKEDAAATASNAGIDAVNAATATTTSYANVVQNLDSKKGTATGAAAVGAGVDNNKENQPNLKTLKSWSEETAAAEAAAVDDLVVPPNVGEKRAAAGGDNTAENSSELDDNNDFVPVLSHHRNRDRKKARKEKTTTTTRDKQQQQQTAGGSGTGAGQKPGRRQTAGAEIEGRKQMMRSRAPRGNNNNGNTGNSGKMARERKTDTSPSASLEAANNSSGNEPKPGDIDAQTAVAASSSTATAATATGAAANAAVAPQPKRFVAAPPPKVNAWKISSKQVGSPKASTSPLEKRVLQPKTQQQQQQQPQQQQPQPKQTVSNNNNNNNNNNQGAQNSSSSSSNSNKKTQQQQQSTTTQTVIKATTTTTTVTTGAAATTTTTKTSESVATNVDATSADALAPAVVKDKKKVNQKASDFSNVGEWPTLIGGVSGSGKATVNETKRSSTRKQTAAKSAAATTAQQPAATIVATAAAAATTTTAATTGVASTKEACVESTVVPVVASNSSSSNSNNSSSTSNNSSQANNASTSHDARSQREAEQSAGSATVPAVGTLAAGAPINKKMPKHKWRPLQIDLAKSSRAKPIGGRPNRRFSDDAYEQRRPQRSYNERGVGSGGPAAAATGTAGTAAASAASTSSISRGGEGQQGGATDSRPYGGRYAYNARTSAAPERVDSWRSSGSSVAAANDEQQRSGTGGGASEGGAAGAGAATGSGGGLRGPRRFRTPYRGGRQGRGGGFTRPGPGRPTNRIPRHLLASGEYVNYLPADAAGADTSQSYVLMGTHYFGNVPAAYIEMDAASVKEAIKKQVEYYFSVDNLTGDFFLRRKMDPEGYIPVTLIASFHRVLALTKDVALIVTAIKDSDKLDLFEGYKVRTKTTPTMWPISDAVDPKDQQTLTGAEADNKSDATTDKPEKQLQQQDQKQKQQKQKMMPEKQTESVAADTAAAAADAHVKPAVAQLSPASSPPTTAILTSAMAGKPLSSIPPPPVPRNTMPKMLLDNKQRPTLSGMNSSVNAISALTQRVEGVVGGQKGGGGVGAAAELADHLSGLAESVKPKSSSTPEKRTAAKAAGGVAGEGVGAAGALVAEPEGMWKEVKRRSKTNALKDNATKSINNNINNNNNKNNTSTSTQQQQQQQQTLSQTLSNNNNNSNSNNNNNNNIKNIKTNKNNNTVTANASSTTTSLSTTTTSSSTSTSKLSSASNATSNASSASNNASIAASVTTNTATTTTITTNTTTTNATTNSNSNKIQSSSGKAAYTTNSQSSSKTAAAAPSAQCHAEKEELDFQFDEELMDPIPATGRINNFTENFSDDDESDYEFADRDINKLLIVAQVGRAPKHEGYDRTADFTSRTKITQDLENIINDGLVNYEEDLWTTTNVVPNNDYRTVNVISQADFEKLAANKRQPPKQQPPPPPPNYIDDNEQDADTTLVDADTTLNSTLNSTLKSRRARFYAAPNSHSIDPRTPRKRKLRHTANPPVEAHVGWLLDTVEHRPRTTSMGSSTGTSPTTSSYGSFGSSVPQSLPVFQHPSHALLKENNFTQQAYHKYHSRCLKERRRLGYGQSQEMNTLYRFWSFFLRENFNKSMYNEFRTLALEDAGNGFRYGLECLFRFFSYGLEKKFRPNVYQDFQDETIADYETGQLYGLEKFWAFLKYYKNGEKLEVQPKLDEYLKSFKNIEDFRVVEPEINEMLQGVGSLTPGRQLNRLRSVSESDGTAVVTAGGRRLNTTITNRSDYVGRLLQQQQQQQHQQQQQQQHQHHQGGGGYGGGGYGGQQQNRRRTGSFGSSTVRIRSGSLGNKPQVANRNYQQGSQHELRRNGSNSGLAPQKRQQQQQQQQQQHKAKPQAPAQIGAQLSAARATNSLLGGQVAAASTSTAAAASVAAASSSSSSSKK</sequence>
<dbReference type="FunCoup" id="B4JTL3">
    <property type="interactions" value="608"/>
</dbReference>
<dbReference type="EMBL" id="CH916374">
    <property type="protein sequence ID" value="EDV91442.1"/>
    <property type="molecule type" value="Genomic_DNA"/>
</dbReference>
<dbReference type="PANTHER" id="PTHR20916:SF12">
    <property type="entry name" value="ANCESTRAL COATOMER ELEMENT 1 SEC16_SEC31 DOMAIN-CONTAINING PROTEIN-RELATED"/>
    <property type="match status" value="1"/>
</dbReference>
<feature type="compositionally biased region" description="Low complexity" evidence="4">
    <location>
        <begin position="187"/>
        <end position="198"/>
    </location>
</feature>
<dbReference type="GO" id="GO:0004402">
    <property type="term" value="F:histone acetyltransferase activity"/>
    <property type="evidence" value="ECO:0007669"/>
    <property type="project" value="TreeGrafter"/>
</dbReference>
<dbReference type="PhylomeDB" id="B4JTL3"/>
<evidence type="ECO:0000259" key="5">
    <source>
        <dbReference type="PROSITE" id="PS50961"/>
    </source>
</evidence>
<feature type="compositionally biased region" description="Low complexity" evidence="4">
    <location>
        <begin position="1106"/>
        <end position="1210"/>
    </location>
</feature>
<feature type="compositionally biased region" description="Pro residues" evidence="4">
    <location>
        <begin position="1404"/>
        <end position="1413"/>
    </location>
</feature>
<feature type="region of interest" description="Disordered" evidence="4">
    <location>
        <begin position="1490"/>
        <end position="1510"/>
    </location>
</feature>
<evidence type="ECO:0000256" key="2">
    <source>
        <dbReference type="ARBA" id="ARBA00072183"/>
    </source>
</evidence>
<protein>
    <recommendedName>
        <fullName evidence="2">La-related protein 1</fullName>
    </recommendedName>
</protein>
<feature type="compositionally biased region" description="Gly residues" evidence="4">
    <location>
        <begin position="1755"/>
        <end position="1767"/>
    </location>
</feature>
<feature type="compositionally biased region" description="Basic and acidic residues" evidence="4">
    <location>
        <begin position="591"/>
        <end position="601"/>
    </location>
</feature>
<feature type="region of interest" description="Disordered" evidence="4">
    <location>
        <begin position="1047"/>
        <end position="1069"/>
    </location>
</feature>
<feature type="compositionally biased region" description="Low complexity" evidence="4">
    <location>
        <begin position="451"/>
        <end position="464"/>
    </location>
</feature>
<feature type="compositionally biased region" description="Low complexity" evidence="4">
    <location>
        <begin position="1819"/>
        <end position="1843"/>
    </location>
</feature>
<dbReference type="Gene3D" id="1.10.10.10">
    <property type="entry name" value="Winged helix-like DNA-binding domain superfamily/Winged helix DNA-binding domain"/>
    <property type="match status" value="1"/>
</dbReference>
<feature type="region of interest" description="Disordered" evidence="4">
    <location>
        <begin position="1860"/>
        <end position="1887"/>
    </location>
</feature>
<dbReference type="STRING" id="7222.B4JTL3"/>
<feature type="region of interest" description="Disordered" evidence="4">
    <location>
        <begin position="1"/>
        <end position="20"/>
    </location>
</feature>
<dbReference type="HOGENOM" id="CLU_003957_0_0_1"/>
<feature type="compositionally biased region" description="Basic and acidic residues" evidence="4">
    <location>
        <begin position="898"/>
        <end position="911"/>
    </location>
</feature>
<feature type="domain" description="HTH La-type RNA-binding" evidence="5">
    <location>
        <begin position="792"/>
        <end position="883"/>
    </location>
</feature>
<evidence type="ECO:0000256" key="4">
    <source>
        <dbReference type="SAM" id="MobiDB-lite"/>
    </source>
</evidence>
<dbReference type="GO" id="GO:0008187">
    <property type="term" value="F:poly-pyrimidine tract binding"/>
    <property type="evidence" value="ECO:0007669"/>
    <property type="project" value="UniProtKB-ARBA"/>
</dbReference>
<evidence type="ECO:0000313" key="7">
    <source>
        <dbReference type="Proteomes" id="UP000001070"/>
    </source>
</evidence>
<feature type="compositionally biased region" description="Basic and acidic residues" evidence="4">
    <location>
        <begin position="530"/>
        <end position="539"/>
    </location>
</feature>
<feature type="compositionally biased region" description="Low complexity" evidence="4">
    <location>
        <begin position="232"/>
        <end position="258"/>
    </location>
</feature>
<feature type="region of interest" description="Disordered" evidence="4">
    <location>
        <begin position="1088"/>
        <end position="1210"/>
    </location>
</feature>
<proteinExistence type="predicted"/>
<evidence type="ECO:0000256" key="1">
    <source>
        <dbReference type="ARBA" id="ARBA00022884"/>
    </source>
</evidence>
<keyword evidence="7" id="KW-1185">Reference proteome</keyword>
<feature type="compositionally biased region" description="Basic residues" evidence="4">
    <location>
        <begin position="123"/>
        <end position="135"/>
    </location>
</feature>
<dbReference type="OMA" id="PTVWPIS"/>
<feature type="region of interest" description="Disordered" evidence="4">
    <location>
        <begin position="1397"/>
        <end position="1419"/>
    </location>
</feature>
<organism evidence="7">
    <name type="scientific">Drosophila grimshawi</name>
    <name type="common">Hawaiian fruit fly</name>
    <name type="synonym">Idiomyia grimshawi</name>
    <dbReference type="NCBI Taxonomy" id="7222"/>
    <lineage>
        <taxon>Eukaryota</taxon>
        <taxon>Metazoa</taxon>
        <taxon>Ecdysozoa</taxon>
        <taxon>Arthropoda</taxon>
        <taxon>Hexapoda</taxon>
        <taxon>Insecta</taxon>
        <taxon>Pterygota</taxon>
        <taxon>Neoptera</taxon>
        <taxon>Endopterygota</taxon>
        <taxon>Diptera</taxon>
        <taxon>Brachycera</taxon>
        <taxon>Muscomorpha</taxon>
        <taxon>Ephydroidea</taxon>
        <taxon>Drosophilidae</taxon>
        <taxon>Drosophila</taxon>
        <taxon>Hawaiian Drosophila</taxon>
    </lineage>
</organism>
<feature type="region of interest" description="Disordered" evidence="4">
    <location>
        <begin position="1735"/>
        <end position="1848"/>
    </location>
</feature>
<dbReference type="Proteomes" id="UP000001070">
    <property type="component" value="Unassembled WGS sequence"/>
</dbReference>
<feature type="compositionally biased region" description="Polar residues" evidence="4">
    <location>
        <begin position="1777"/>
        <end position="1818"/>
    </location>
</feature>
<feature type="compositionally biased region" description="Low complexity" evidence="4">
    <location>
        <begin position="298"/>
        <end position="386"/>
    </location>
</feature>
<dbReference type="SUPFAM" id="SSF46785">
    <property type="entry name" value="Winged helix' DNA-binding domain"/>
    <property type="match status" value="1"/>
</dbReference>
<feature type="compositionally biased region" description="Basic and acidic residues" evidence="4">
    <location>
        <begin position="1"/>
        <end position="10"/>
    </location>
</feature>
<dbReference type="PANTHER" id="PTHR20916">
    <property type="entry name" value="CYSTEINE AND GLYCINE-RICH PROTEIN 2 BINDING PROTEIN"/>
    <property type="match status" value="1"/>
</dbReference>
<feature type="region of interest" description="Disordered" evidence="4">
    <location>
        <begin position="878"/>
        <end position="942"/>
    </location>
</feature>
<feature type="compositionally biased region" description="Polar residues" evidence="4">
    <location>
        <begin position="1244"/>
        <end position="1257"/>
    </location>
</feature>
<feature type="compositionally biased region" description="Gly residues" evidence="4">
    <location>
        <begin position="728"/>
        <end position="737"/>
    </location>
</feature>
<reference evidence="6 7" key="1">
    <citation type="journal article" date="2007" name="Nature">
        <title>Evolution of genes and genomes on the Drosophila phylogeny.</title>
        <authorList>
            <consortium name="Drosophila 12 Genomes Consortium"/>
            <person name="Clark A.G."/>
            <person name="Eisen M.B."/>
            <person name="Smith D.R."/>
            <person name="Bergman C.M."/>
            <person name="Oliver B."/>
            <person name="Markow T.A."/>
            <person name="Kaufman T.C."/>
            <person name="Kellis M."/>
            <person name="Gelbart W."/>
            <person name="Iyer V.N."/>
            <person name="Pollard D.A."/>
            <person name="Sackton T.B."/>
            <person name="Larracuente A.M."/>
            <person name="Singh N.D."/>
            <person name="Abad J.P."/>
            <person name="Abt D.N."/>
            <person name="Adryan B."/>
            <person name="Aguade M."/>
            <person name="Akashi H."/>
            <person name="Anderson W.W."/>
            <person name="Aquadro C.F."/>
            <person name="Ardell D.H."/>
            <person name="Arguello R."/>
            <person name="Artieri C.G."/>
            <person name="Barbash D.A."/>
            <person name="Barker D."/>
            <person name="Barsanti P."/>
            <person name="Batterham P."/>
            <person name="Batzoglou S."/>
            <person name="Begun D."/>
            <person name="Bhutkar A."/>
            <person name="Blanco E."/>
            <person name="Bosak S.A."/>
            <person name="Bradley R.K."/>
            <person name="Brand A.D."/>
            <person name="Brent M.R."/>
            <person name="Brooks A.N."/>
            <person name="Brown R.H."/>
            <person name="Butlin R.K."/>
            <person name="Caggese C."/>
            <person name="Calvi B.R."/>
            <person name="Bernardo de Carvalho A."/>
            <person name="Caspi A."/>
            <person name="Castrezana S."/>
            <person name="Celniker S.E."/>
            <person name="Chang J.L."/>
            <person name="Chapple C."/>
            <person name="Chatterji S."/>
            <person name="Chinwalla A."/>
            <person name="Civetta A."/>
            <person name="Clifton S.W."/>
            <person name="Comeron J.M."/>
            <person name="Costello J.C."/>
            <person name="Coyne J.A."/>
            <person name="Daub J."/>
            <person name="David R.G."/>
            <person name="Delcher A.L."/>
            <person name="Delehaunty K."/>
            <person name="Do C.B."/>
            <person name="Ebling H."/>
            <person name="Edwards K."/>
            <person name="Eickbush T."/>
            <person name="Evans J.D."/>
            <person name="Filipski A."/>
            <person name="Findeiss S."/>
            <person name="Freyhult E."/>
            <person name="Fulton L."/>
            <person name="Fulton R."/>
            <person name="Garcia A.C."/>
            <person name="Gardiner A."/>
            <person name="Garfield D.A."/>
            <person name="Garvin B.E."/>
            <person name="Gibson G."/>
            <person name="Gilbert D."/>
            <person name="Gnerre S."/>
            <person name="Godfrey J."/>
            <person name="Good R."/>
            <person name="Gotea V."/>
            <person name="Gravely B."/>
            <person name="Greenberg A.J."/>
            <person name="Griffiths-Jones S."/>
            <person name="Gross S."/>
            <person name="Guigo R."/>
            <person name="Gustafson E.A."/>
            <person name="Haerty W."/>
            <person name="Hahn M.W."/>
            <person name="Halligan D.L."/>
            <person name="Halpern A.L."/>
            <person name="Halter G.M."/>
            <person name="Han M.V."/>
            <person name="Heger A."/>
            <person name="Hillier L."/>
            <person name="Hinrichs A.S."/>
            <person name="Holmes I."/>
            <person name="Hoskins R.A."/>
            <person name="Hubisz M.J."/>
            <person name="Hultmark D."/>
            <person name="Huntley M.A."/>
            <person name="Jaffe D.B."/>
            <person name="Jagadeeshan S."/>
            <person name="Jeck W.R."/>
            <person name="Johnson J."/>
            <person name="Jones C.D."/>
            <person name="Jordan W.C."/>
            <person name="Karpen G.H."/>
            <person name="Kataoka E."/>
            <person name="Keightley P.D."/>
            <person name="Kheradpour P."/>
            <person name="Kirkness E.F."/>
            <person name="Koerich L.B."/>
            <person name="Kristiansen K."/>
            <person name="Kudrna D."/>
            <person name="Kulathinal R.J."/>
            <person name="Kumar S."/>
            <person name="Kwok R."/>
            <person name="Lander E."/>
            <person name="Langley C.H."/>
            <person name="Lapoint R."/>
            <person name="Lazzaro B.P."/>
            <person name="Lee S.J."/>
            <person name="Levesque L."/>
            <person name="Li R."/>
            <person name="Lin C.F."/>
            <person name="Lin M.F."/>
            <person name="Lindblad-Toh K."/>
            <person name="Llopart A."/>
            <person name="Long M."/>
            <person name="Low L."/>
            <person name="Lozovsky E."/>
            <person name="Lu J."/>
            <person name="Luo M."/>
            <person name="Machado C.A."/>
            <person name="Makalowski W."/>
            <person name="Marzo M."/>
            <person name="Matsuda M."/>
            <person name="Matzkin L."/>
            <person name="McAllister B."/>
            <person name="McBride C.S."/>
            <person name="McKernan B."/>
            <person name="McKernan K."/>
            <person name="Mendez-Lago M."/>
            <person name="Minx P."/>
            <person name="Mollenhauer M.U."/>
            <person name="Montooth K."/>
            <person name="Mount S.M."/>
            <person name="Mu X."/>
            <person name="Myers E."/>
            <person name="Negre B."/>
            <person name="Newfeld S."/>
            <person name="Nielsen R."/>
            <person name="Noor M.A."/>
            <person name="O'Grady P."/>
            <person name="Pachter L."/>
            <person name="Papaceit M."/>
            <person name="Parisi M.J."/>
            <person name="Parisi M."/>
            <person name="Parts L."/>
            <person name="Pedersen J.S."/>
            <person name="Pesole G."/>
            <person name="Phillippy A.M."/>
            <person name="Ponting C.P."/>
            <person name="Pop M."/>
            <person name="Porcelli D."/>
            <person name="Powell J.R."/>
            <person name="Prohaska S."/>
            <person name="Pruitt K."/>
            <person name="Puig M."/>
            <person name="Quesneville H."/>
            <person name="Ram K.R."/>
            <person name="Rand D."/>
            <person name="Rasmussen M.D."/>
            <person name="Reed L.K."/>
            <person name="Reenan R."/>
            <person name="Reily A."/>
            <person name="Remington K.A."/>
            <person name="Rieger T.T."/>
            <person name="Ritchie M.G."/>
            <person name="Robin C."/>
            <person name="Rogers Y.H."/>
            <person name="Rohde C."/>
            <person name="Rozas J."/>
            <person name="Rubenfield M.J."/>
            <person name="Ruiz A."/>
            <person name="Russo S."/>
            <person name="Salzberg S.L."/>
            <person name="Sanchez-Gracia A."/>
            <person name="Saranga D.J."/>
            <person name="Sato H."/>
            <person name="Schaeffer S.W."/>
            <person name="Schatz M.C."/>
            <person name="Schlenke T."/>
            <person name="Schwartz R."/>
            <person name="Segarra C."/>
            <person name="Singh R.S."/>
            <person name="Sirot L."/>
            <person name="Sirota M."/>
            <person name="Sisneros N.B."/>
            <person name="Smith C.D."/>
            <person name="Smith T.F."/>
            <person name="Spieth J."/>
            <person name="Stage D.E."/>
            <person name="Stark A."/>
            <person name="Stephan W."/>
            <person name="Strausberg R.L."/>
            <person name="Strempel S."/>
            <person name="Sturgill D."/>
            <person name="Sutton G."/>
            <person name="Sutton G.G."/>
            <person name="Tao W."/>
            <person name="Teichmann S."/>
            <person name="Tobari Y.N."/>
            <person name="Tomimura Y."/>
            <person name="Tsolas J.M."/>
            <person name="Valente V.L."/>
            <person name="Venter E."/>
            <person name="Venter J.C."/>
            <person name="Vicario S."/>
            <person name="Vieira F.G."/>
            <person name="Vilella A.J."/>
            <person name="Villasante A."/>
            <person name="Walenz B."/>
            <person name="Wang J."/>
            <person name="Wasserman M."/>
            <person name="Watts T."/>
            <person name="Wilson D."/>
            <person name="Wilson R.K."/>
            <person name="Wing R.A."/>
            <person name="Wolfner M.F."/>
            <person name="Wong A."/>
            <person name="Wong G.K."/>
            <person name="Wu C.I."/>
            <person name="Wu G."/>
            <person name="Yamamoto D."/>
            <person name="Yang H.P."/>
            <person name="Yang S.P."/>
            <person name="Yorke J.A."/>
            <person name="Yoshida K."/>
            <person name="Zdobnov E."/>
            <person name="Zhang P."/>
            <person name="Zhang Y."/>
            <person name="Zimin A.V."/>
            <person name="Baldwin J."/>
            <person name="Abdouelleil A."/>
            <person name="Abdulkadir J."/>
            <person name="Abebe A."/>
            <person name="Abera B."/>
            <person name="Abreu J."/>
            <person name="Acer S.C."/>
            <person name="Aftuck L."/>
            <person name="Alexander A."/>
            <person name="An P."/>
            <person name="Anderson E."/>
            <person name="Anderson S."/>
            <person name="Arachi H."/>
            <person name="Azer M."/>
            <person name="Bachantsang P."/>
            <person name="Barry A."/>
            <person name="Bayul T."/>
            <person name="Berlin A."/>
            <person name="Bessette D."/>
            <person name="Bloom T."/>
            <person name="Blye J."/>
            <person name="Boguslavskiy L."/>
            <person name="Bonnet C."/>
            <person name="Boukhgalter B."/>
            <person name="Bourzgui I."/>
            <person name="Brown A."/>
            <person name="Cahill P."/>
            <person name="Channer S."/>
            <person name="Cheshatsang Y."/>
            <person name="Chuda L."/>
            <person name="Citroen M."/>
            <person name="Collymore A."/>
            <person name="Cooke P."/>
            <person name="Costello M."/>
            <person name="D'Aco K."/>
            <person name="Daza R."/>
            <person name="De Haan G."/>
            <person name="DeGray S."/>
            <person name="DeMaso C."/>
            <person name="Dhargay N."/>
            <person name="Dooley K."/>
            <person name="Dooley E."/>
            <person name="Doricent M."/>
            <person name="Dorje P."/>
            <person name="Dorjee K."/>
            <person name="Dupes A."/>
            <person name="Elong R."/>
            <person name="Falk J."/>
            <person name="Farina A."/>
            <person name="Faro S."/>
            <person name="Ferguson D."/>
            <person name="Fisher S."/>
            <person name="Foley C.D."/>
            <person name="Franke A."/>
            <person name="Friedrich D."/>
            <person name="Gadbois L."/>
            <person name="Gearin G."/>
            <person name="Gearin C.R."/>
            <person name="Giannoukos G."/>
            <person name="Goode T."/>
            <person name="Graham J."/>
            <person name="Grandbois E."/>
            <person name="Grewal S."/>
            <person name="Gyaltsen K."/>
            <person name="Hafez N."/>
            <person name="Hagos B."/>
            <person name="Hall J."/>
            <person name="Henson C."/>
            <person name="Hollinger A."/>
            <person name="Honan T."/>
            <person name="Huard M.D."/>
            <person name="Hughes L."/>
            <person name="Hurhula B."/>
            <person name="Husby M.E."/>
            <person name="Kamat A."/>
            <person name="Kanga B."/>
            <person name="Kashin S."/>
            <person name="Khazanovich D."/>
            <person name="Kisner P."/>
            <person name="Lance K."/>
            <person name="Lara M."/>
            <person name="Lee W."/>
            <person name="Lennon N."/>
            <person name="Letendre F."/>
            <person name="LeVine R."/>
            <person name="Lipovsky A."/>
            <person name="Liu X."/>
            <person name="Liu J."/>
            <person name="Liu S."/>
            <person name="Lokyitsang T."/>
            <person name="Lokyitsang Y."/>
            <person name="Lubonja R."/>
            <person name="Lui A."/>
            <person name="MacDonald P."/>
            <person name="Magnisalis V."/>
            <person name="Maru K."/>
            <person name="Matthews C."/>
            <person name="McCusker W."/>
            <person name="McDonough S."/>
            <person name="Mehta T."/>
            <person name="Meldrim J."/>
            <person name="Meneus L."/>
            <person name="Mihai O."/>
            <person name="Mihalev A."/>
            <person name="Mihova T."/>
            <person name="Mittelman R."/>
            <person name="Mlenga V."/>
            <person name="Montmayeur A."/>
            <person name="Mulrain L."/>
            <person name="Navidi A."/>
            <person name="Naylor J."/>
            <person name="Negash T."/>
            <person name="Nguyen T."/>
            <person name="Nguyen N."/>
            <person name="Nicol R."/>
            <person name="Norbu C."/>
            <person name="Norbu N."/>
            <person name="Novod N."/>
            <person name="O'Neill B."/>
            <person name="Osman S."/>
            <person name="Markiewicz E."/>
            <person name="Oyono O.L."/>
            <person name="Patti C."/>
            <person name="Phunkhang P."/>
            <person name="Pierre F."/>
            <person name="Priest M."/>
            <person name="Raghuraman S."/>
            <person name="Rege F."/>
            <person name="Reyes R."/>
            <person name="Rise C."/>
            <person name="Rogov P."/>
            <person name="Ross K."/>
            <person name="Ryan E."/>
            <person name="Settipalli S."/>
            <person name="Shea T."/>
            <person name="Sherpa N."/>
            <person name="Shi L."/>
            <person name="Shih D."/>
            <person name="Sparrow T."/>
            <person name="Spaulding J."/>
            <person name="Stalker J."/>
            <person name="Stange-Thomann N."/>
            <person name="Stavropoulos S."/>
            <person name="Stone C."/>
            <person name="Strader C."/>
            <person name="Tesfaye S."/>
            <person name="Thomson T."/>
            <person name="Thoulutsang Y."/>
            <person name="Thoulutsang D."/>
            <person name="Topham K."/>
            <person name="Topping I."/>
            <person name="Tsamla T."/>
            <person name="Vassiliev H."/>
            <person name="Vo A."/>
            <person name="Wangchuk T."/>
            <person name="Wangdi T."/>
            <person name="Weiand M."/>
            <person name="Wilkinson J."/>
            <person name="Wilson A."/>
            <person name="Yadav S."/>
            <person name="Young G."/>
            <person name="Yu Q."/>
            <person name="Zembek L."/>
            <person name="Zhong D."/>
            <person name="Zimmer A."/>
            <person name="Zwirko Z."/>
            <person name="Jaffe D.B."/>
            <person name="Alvarez P."/>
            <person name="Brockman W."/>
            <person name="Butler J."/>
            <person name="Chin C."/>
            <person name="Gnerre S."/>
            <person name="Grabherr M."/>
            <person name="Kleber M."/>
            <person name="Mauceli E."/>
            <person name="MacCallum I."/>
        </authorList>
    </citation>
    <scope>NUCLEOTIDE SEQUENCE [LARGE SCALE GENOMIC DNA]</scope>
    <source>
        <strain evidence="7">Tucson 15287-2541.00</strain>
    </source>
</reference>
<feature type="compositionally biased region" description="Low complexity" evidence="4">
    <location>
        <begin position="616"/>
        <end position="636"/>
    </location>
</feature>